<evidence type="ECO:0000259" key="7">
    <source>
        <dbReference type="PROSITE" id="PS50850"/>
    </source>
</evidence>
<reference evidence="9" key="1">
    <citation type="submission" date="2016-10" db="EMBL/GenBank/DDBJ databases">
        <authorList>
            <person name="Varghese N."/>
        </authorList>
    </citation>
    <scope>NUCLEOTIDE SEQUENCE [LARGE SCALE GENOMIC DNA]</scope>
    <source>
        <strain evidence="9">DSM 17980</strain>
    </source>
</reference>
<feature type="transmembrane region" description="Helical" evidence="6">
    <location>
        <begin position="337"/>
        <end position="359"/>
    </location>
</feature>
<evidence type="ECO:0000256" key="2">
    <source>
        <dbReference type="ARBA" id="ARBA00022448"/>
    </source>
</evidence>
<feature type="transmembrane region" description="Helical" evidence="6">
    <location>
        <begin position="182"/>
        <end position="201"/>
    </location>
</feature>
<dbReference type="eggNOG" id="COG2814">
    <property type="taxonomic scope" value="Bacteria"/>
</dbReference>
<feature type="transmembrane region" description="Helical" evidence="6">
    <location>
        <begin position="154"/>
        <end position="176"/>
    </location>
</feature>
<keyword evidence="5 6" id="KW-0472">Membrane</keyword>
<accession>A0A1I7KYU0</accession>
<feature type="transmembrane region" description="Helical" evidence="6">
    <location>
        <begin position="310"/>
        <end position="331"/>
    </location>
</feature>
<evidence type="ECO:0000256" key="5">
    <source>
        <dbReference type="ARBA" id="ARBA00023136"/>
    </source>
</evidence>
<keyword evidence="2" id="KW-0813">Transport</keyword>
<dbReference type="PANTHER" id="PTHR23508:SF10">
    <property type="entry name" value="CARBOXYLIC ACID TRANSPORTER PROTEIN HOMOLOG"/>
    <property type="match status" value="1"/>
</dbReference>
<dbReference type="AlphaFoldDB" id="A0A1I7KYU0"/>
<feature type="transmembrane region" description="Helical" evidence="6">
    <location>
        <begin position="96"/>
        <end position="115"/>
    </location>
</feature>
<feature type="transmembrane region" description="Helical" evidence="6">
    <location>
        <begin position="275"/>
        <end position="298"/>
    </location>
</feature>
<feature type="domain" description="Major facilitator superfamily (MFS) profile" evidence="7">
    <location>
        <begin position="21"/>
        <end position="425"/>
    </location>
</feature>
<evidence type="ECO:0000256" key="6">
    <source>
        <dbReference type="SAM" id="Phobius"/>
    </source>
</evidence>
<gene>
    <name evidence="8" type="ORF">SAMN05421543_12117</name>
</gene>
<proteinExistence type="predicted"/>
<evidence type="ECO:0000256" key="3">
    <source>
        <dbReference type="ARBA" id="ARBA00022692"/>
    </source>
</evidence>
<dbReference type="Gene3D" id="1.20.1250.20">
    <property type="entry name" value="MFS general substrate transporter like domains"/>
    <property type="match status" value="2"/>
</dbReference>
<evidence type="ECO:0000313" key="9">
    <source>
        <dbReference type="Proteomes" id="UP000183508"/>
    </source>
</evidence>
<dbReference type="InterPro" id="IPR020846">
    <property type="entry name" value="MFS_dom"/>
</dbReference>
<feature type="transmembrane region" description="Helical" evidence="6">
    <location>
        <begin position="237"/>
        <end position="255"/>
    </location>
</feature>
<dbReference type="Pfam" id="PF07690">
    <property type="entry name" value="MFS_1"/>
    <property type="match status" value="1"/>
</dbReference>
<name>A0A1I7KYU0_9BACL</name>
<sequence>MGAKPVAAGVRPKLTPQQRNAFISAFGGWTLDGYNAGLFGVVLAPAMSALLPQSGIEVNPGTVGLFGELMVAVFLAGWGCSFIWGPIADRTGRVRALMLSIIVFSVFTFLAGLSQNVWELAVFRFLAAVGIGGEWSMAGTFVAESVPEERRPFFGGFLHAGTYVGFLIAAVVNYFVGVTLGWRWMFFIGILPALFVFYVRAKSVESKRWEKVSGNTARVSFWSFFAKVLQPPYRTRTWGNLLLLVICLMGFWAGSQYLPTAILTLAKPAGIAGTGAAHLAALGAVVLDVFTILGCFLAPYLANRLGRRRTLVIFFVLMMIGILGGFLWAFYDHGLGAFFAFIPILGLGGADFALFTIWLPEQYPTEVRASAFAFATTFSRFVAAIGTFVIGWAINATHTIGIPLAWTAAPFLIGIFLTLMVPETKGHRLPD</sequence>
<dbReference type="GO" id="GO:0005886">
    <property type="term" value="C:plasma membrane"/>
    <property type="evidence" value="ECO:0007669"/>
    <property type="project" value="UniProtKB-SubCell"/>
</dbReference>
<evidence type="ECO:0000256" key="1">
    <source>
        <dbReference type="ARBA" id="ARBA00004651"/>
    </source>
</evidence>
<keyword evidence="9" id="KW-1185">Reference proteome</keyword>
<keyword evidence="3 6" id="KW-0812">Transmembrane</keyword>
<comment type="subcellular location">
    <subcellularLocation>
        <location evidence="1">Cell membrane</location>
        <topology evidence="1">Multi-pass membrane protein</topology>
    </subcellularLocation>
</comment>
<feature type="transmembrane region" description="Helical" evidence="6">
    <location>
        <begin position="63"/>
        <end position="84"/>
    </location>
</feature>
<dbReference type="RefSeq" id="WP_074955259.1">
    <property type="nucleotide sequence ID" value="NZ_FPBV01000021.1"/>
</dbReference>
<dbReference type="PROSITE" id="PS50850">
    <property type="entry name" value="MFS"/>
    <property type="match status" value="1"/>
</dbReference>
<feature type="transmembrane region" description="Helical" evidence="6">
    <location>
        <begin position="371"/>
        <end position="394"/>
    </location>
</feature>
<dbReference type="SUPFAM" id="SSF103473">
    <property type="entry name" value="MFS general substrate transporter"/>
    <property type="match status" value="1"/>
</dbReference>
<keyword evidence="4 6" id="KW-1133">Transmembrane helix</keyword>
<evidence type="ECO:0000256" key="4">
    <source>
        <dbReference type="ARBA" id="ARBA00022989"/>
    </source>
</evidence>
<dbReference type="GO" id="GO:0046943">
    <property type="term" value="F:carboxylic acid transmembrane transporter activity"/>
    <property type="evidence" value="ECO:0007669"/>
    <property type="project" value="TreeGrafter"/>
</dbReference>
<dbReference type="Proteomes" id="UP000183508">
    <property type="component" value="Unassembled WGS sequence"/>
</dbReference>
<dbReference type="PANTHER" id="PTHR23508">
    <property type="entry name" value="CARBOXYLIC ACID TRANSPORTER PROTEIN HOMOLOG"/>
    <property type="match status" value="1"/>
</dbReference>
<organism evidence="8 9">
    <name type="scientific">Alicyclobacillus macrosporangiidus</name>
    <dbReference type="NCBI Taxonomy" id="392015"/>
    <lineage>
        <taxon>Bacteria</taxon>
        <taxon>Bacillati</taxon>
        <taxon>Bacillota</taxon>
        <taxon>Bacilli</taxon>
        <taxon>Bacillales</taxon>
        <taxon>Alicyclobacillaceae</taxon>
        <taxon>Alicyclobacillus</taxon>
    </lineage>
</organism>
<dbReference type="InterPro" id="IPR036259">
    <property type="entry name" value="MFS_trans_sf"/>
</dbReference>
<dbReference type="STRING" id="392015.SAMN05421543_12117"/>
<protein>
    <submittedName>
        <fullName evidence="8">Predicted arabinose efflux permease, MFS family</fullName>
    </submittedName>
</protein>
<feature type="transmembrane region" description="Helical" evidence="6">
    <location>
        <begin position="21"/>
        <end position="43"/>
    </location>
</feature>
<dbReference type="OrthoDB" id="9783823at2"/>
<dbReference type="InterPro" id="IPR011701">
    <property type="entry name" value="MFS"/>
</dbReference>
<evidence type="ECO:0000313" key="8">
    <source>
        <dbReference type="EMBL" id="SFV02454.1"/>
    </source>
</evidence>
<feature type="transmembrane region" description="Helical" evidence="6">
    <location>
        <begin position="121"/>
        <end position="142"/>
    </location>
</feature>
<feature type="transmembrane region" description="Helical" evidence="6">
    <location>
        <begin position="400"/>
        <end position="421"/>
    </location>
</feature>
<dbReference type="EMBL" id="FPBV01000021">
    <property type="protein sequence ID" value="SFV02454.1"/>
    <property type="molecule type" value="Genomic_DNA"/>
</dbReference>